<reference evidence="2" key="1">
    <citation type="submission" date="2022-07" db="EMBL/GenBank/DDBJ databases">
        <title>Arcobacter roscoffensis sp. nov., a marine bacterium isolated from coastal seawater collected from Roscoff, France.</title>
        <authorList>
            <person name="Pascual J."/>
            <person name="Lepeaux C."/>
            <person name="Methner A."/>
            <person name="Overmann J."/>
        </authorList>
    </citation>
    <scope>NUCLEOTIDE SEQUENCE</scope>
    <source>
        <strain evidence="2">ARW1-2F2</strain>
    </source>
</reference>
<keyword evidence="3" id="KW-1185">Reference proteome</keyword>
<proteinExistence type="predicted"/>
<feature type="compositionally biased region" description="Basic and acidic residues" evidence="1">
    <location>
        <begin position="82"/>
        <end position="103"/>
    </location>
</feature>
<dbReference type="EMBL" id="CP100595">
    <property type="protein sequence ID" value="UTJ05377.1"/>
    <property type="molecule type" value="Genomic_DNA"/>
</dbReference>
<name>A0ABY5E0I9_9BACT</name>
<evidence type="ECO:0000313" key="2">
    <source>
        <dbReference type="EMBL" id="UTJ05377.1"/>
    </source>
</evidence>
<sequence length="103" mass="11615">MLKTINLKNLMNGSVLKVRYFISTCGYKDTSFTLKGSTKVPKELLIIKKDIENDKKNSDAPAADVLINNTNSLWQLIQNSRSSKDCRESEDCKSESSKRVTNL</sequence>
<organism evidence="2 3">
    <name type="scientific">Arcobacter roscoffensis</name>
    <dbReference type="NCBI Taxonomy" id="2961520"/>
    <lineage>
        <taxon>Bacteria</taxon>
        <taxon>Pseudomonadati</taxon>
        <taxon>Campylobacterota</taxon>
        <taxon>Epsilonproteobacteria</taxon>
        <taxon>Campylobacterales</taxon>
        <taxon>Arcobacteraceae</taxon>
        <taxon>Arcobacter</taxon>
    </lineage>
</organism>
<evidence type="ECO:0000256" key="1">
    <source>
        <dbReference type="SAM" id="MobiDB-lite"/>
    </source>
</evidence>
<protein>
    <submittedName>
        <fullName evidence="2">Uncharacterized protein</fullName>
    </submittedName>
</protein>
<dbReference type="RefSeq" id="WP_254575558.1">
    <property type="nucleotide sequence ID" value="NZ_CP100595.1"/>
</dbReference>
<evidence type="ECO:0000313" key="3">
    <source>
        <dbReference type="Proteomes" id="UP001060012"/>
    </source>
</evidence>
<dbReference type="Proteomes" id="UP001060012">
    <property type="component" value="Chromosome"/>
</dbReference>
<gene>
    <name evidence="2" type="ORF">NJU99_08860</name>
</gene>
<feature type="region of interest" description="Disordered" evidence="1">
    <location>
        <begin position="81"/>
        <end position="103"/>
    </location>
</feature>
<accession>A0ABY5E0I9</accession>